<dbReference type="Gene3D" id="1.20.1220.20">
    <property type="entry name" value="Uncharcterised protein PF01724"/>
    <property type="match status" value="1"/>
</dbReference>
<evidence type="ECO:0000313" key="2">
    <source>
        <dbReference type="Proteomes" id="UP000031623"/>
    </source>
</evidence>
<accession>A0A090BW27</accession>
<organism evidence="1 2">
    <name type="scientific">Thioploca ingrica</name>
    <dbReference type="NCBI Taxonomy" id="40754"/>
    <lineage>
        <taxon>Bacteria</taxon>
        <taxon>Pseudomonadati</taxon>
        <taxon>Pseudomonadota</taxon>
        <taxon>Gammaproteobacteria</taxon>
        <taxon>Thiotrichales</taxon>
        <taxon>Thiotrichaceae</taxon>
        <taxon>Thioploca</taxon>
    </lineage>
</organism>
<sequence length="143" mass="16487">MEELLELRAAIDQQRYPDALILLGEMEEISREDKLHKIRSYVIILLIHLIKQSAEQRTTRSWDCSIANAAEEIQYVNKRRKLGGYYLNQAELKEIIAEAYQTALRKSALEACEGQYTTEQLANQVNPLIIQNNALKIIAEIEK</sequence>
<dbReference type="STRING" id="40754.THII_3579"/>
<evidence type="ECO:0000313" key="1">
    <source>
        <dbReference type="EMBL" id="BAP57876.1"/>
    </source>
</evidence>
<keyword evidence="2" id="KW-1185">Reference proteome</keyword>
<reference evidence="1 2" key="1">
    <citation type="journal article" date="2014" name="ISME J.">
        <title>Ecophysiology of Thioploca ingrica as revealed by the complete genome sequence supplemented with proteomic evidence.</title>
        <authorList>
            <person name="Kojima H."/>
            <person name="Ogura Y."/>
            <person name="Yamamoto N."/>
            <person name="Togashi T."/>
            <person name="Mori H."/>
            <person name="Watanabe T."/>
            <person name="Nemoto F."/>
            <person name="Kurokawa K."/>
            <person name="Hayashi T."/>
            <person name="Fukui M."/>
        </authorList>
    </citation>
    <scope>NUCLEOTIDE SEQUENCE [LARGE SCALE GENOMIC DNA]</scope>
</reference>
<proteinExistence type="predicted"/>
<gene>
    <name evidence="1" type="ORF">THII_3579</name>
</gene>
<evidence type="ECO:0008006" key="3">
    <source>
        <dbReference type="Google" id="ProtNLM"/>
    </source>
</evidence>
<protein>
    <recommendedName>
        <fullName evidence="3">DUF29 domain-containing protein</fullName>
    </recommendedName>
</protein>
<dbReference type="InterPro" id="IPR002636">
    <property type="entry name" value="DUF29"/>
</dbReference>
<dbReference type="AlphaFoldDB" id="A0A090BW27"/>
<dbReference type="HOGENOM" id="CLU_134228_0_0_6"/>
<dbReference type="Proteomes" id="UP000031623">
    <property type="component" value="Chromosome"/>
</dbReference>
<dbReference type="EMBL" id="AP014633">
    <property type="protein sequence ID" value="BAP57876.1"/>
    <property type="molecule type" value="Genomic_DNA"/>
</dbReference>
<dbReference type="PANTHER" id="PTHR34235">
    <property type="entry name" value="SLR1203 PROTEIN-RELATED"/>
    <property type="match status" value="1"/>
</dbReference>
<name>A0A090BW27_9GAMM</name>
<dbReference type="PANTHER" id="PTHR34235:SF1">
    <property type="entry name" value="SLR0416 PROTEIN"/>
    <property type="match status" value="1"/>
</dbReference>
<dbReference type="Pfam" id="PF01724">
    <property type="entry name" value="DUF29"/>
    <property type="match status" value="1"/>
</dbReference>
<dbReference type="OrthoDB" id="495351at2"/>
<dbReference type="KEGG" id="tig:THII_3579"/>